<dbReference type="RefSeq" id="WP_014254824.1">
    <property type="nucleotide sequence ID" value="NC_016627.1"/>
</dbReference>
<dbReference type="InterPro" id="IPR000515">
    <property type="entry name" value="MetI-like"/>
</dbReference>
<feature type="transmembrane region" description="Helical" evidence="7">
    <location>
        <begin position="117"/>
        <end position="137"/>
    </location>
</feature>
<feature type="transmembrane region" description="Helical" evidence="7">
    <location>
        <begin position="143"/>
        <end position="167"/>
    </location>
</feature>
<evidence type="ECO:0000259" key="8">
    <source>
        <dbReference type="PROSITE" id="PS50928"/>
    </source>
</evidence>
<evidence type="ECO:0000256" key="4">
    <source>
        <dbReference type="ARBA" id="ARBA00022692"/>
    </source>
</evidence>
<accession>G8M2V5</accession>
<organism evidence="9 10">
    <name type="scientific">Acetivibrio clariflavus (strain DSM 19732 / NBRC 101661 / EBR45)</name>
    <name type="common">Clostridium clariflavum</name>
    <dbReference type="NCBI Taxonomy" id="720554"/>
    <lineage>
        <taxon>Bacteria</taxon>
        <taxon>Bacillati</taxon>
        <taxon>Bacillota</taxon>
        <taxon>Clostridia</taxon>
        <taxon>Eubacteriales</taxon>
        <taxon>Oscillospiraceae</taxon>
        <taxon>Acetivibrio</taxon>
    </lineage>
</organism>
<dbReference type="PANTHER" id="PTHR30151:SF19">
    <property type="entry name" value="ABC TRANSPORTER PERMEASE"/>
    <property type="match status" value="1"/>
</dbReference>
<dbReference type="PROSITE" id="PS50928">
    <property type="entry name" value="ABC_TM1"/>
    <property type="match status" value="1"/>
</dbReference>
<keyword evidence="4 7" id="KW-0812">Transmembrane</keyword>
<evidence type="ECO:0000256" key="5">
    <source>
        <dbReference type="ARBA" id="ARBA00022989"/>
    </source>
</evidence>
<dbReference type="GO" id="GO:0005886">
    <property type="term" value="C:plasma membrane"/>
    <property type="evidence" value="ECO:0007669"/>
    <property type="project" value="UniProtKB-SubCell"/>
</dbReference>
<keyword evidence="3" id="KW-1003">Cell membrane</keyword>
<keyword evidence="6 7" id="KW-0472">Membrane</keyword>
<dbReference type="OrthoDB" id="9783295at2"/>
<dbReference type="KEGG" id="ccl:Clocl_1583"/>
<feature type="transmembrane region" description="Helical" evidence="7">
    <location>
        <begin position="240"/>
        <end position="262"/>
    </location>
</feature>
<evidence type="ECO:0000256" key="2">
    <source>
        <dbReference type="ARBA" id="ARBA00022448"/>
    </source>
</evidence>
<evidence type="ECO:0000256" key="3">
    <source>
        <dbReference type="ARBA" id="ARBA00022475"/>
    </source>
</evidence>
<evidence type="ECO:0000256" key="1">
    <source>
        <dbReference type="ARBA" id="ARBA00004651"/>
    </source>
</evidence>
<reference evidence="9 10" key="2">
    <citation type="journal article" date="2012" name="Stand. Genomic Sci.">
        <title>Complete Genome Sequence of Clostridium clariflavum DSM 19732.</title>
        <authorList>
            <person name="Izquierdo J.A."/>
            <person name="Goodwin L."/>
            <person name="Davenport K.W."/>
            <person name="Teshima H."/>
            <person name="Bruce D."/>
            <person name="Detter C."/>
            <person name="Tapia R."/>
            <person name="Han S."/>
            <person name="Land M."/>
            <person name="Hauser L."/>
            <person name="Jeffries C.D."/>
            <person name="Han J."/>
            <person name="Pitluck S."/>
            <person name="Nolan M."/>
            <person name="Chen A."/>
            <person name="Huntemann M."/>
            <person name="Mavromatis K."/>
            <person name="Mikhailova N."/>
            <person name="Liolios K."/>
            <person name="Woyke T."/>
            <person name="Lynd L.R."/>
        </authorList>
    </citation>
    <scope>NUCLEOTIDE SEQUENCE [LARGE SCALE GENOMIC DNA]</scope>
    <source>
        <strain evidence="10">DSM 19732 / NBRC 101661 / EBR45</strain>
    </source>
</reference>
<dbReference type="eggNOG" id="COG0600">
    <property type="taxonomic scope" value="Bacteria"/>
</dbReference>
<keyword evidence="2 7" id="KW-0813">Transport</keyword>
<dbReference type="GO" id="GO:0055085">
    <property type="term" value="P:transmembrane transport"/>
    <property type="evidence" value="ECO:0007669"/>
    <property type="project" value="InterPro"/>
</dbReference>
<dbReference type="Gene3D" id="1.10.3720.10">
    <property type="entry name" value="MetI-like"/>
    <property type="match status" value="1"/>
</dbReference>
<dbReference type="STRING" id="720554.Clocl_1583"/>
<dbReference type="Proteomes" id="UP000005435">
    <property type="component" value="Chromosome"/>
</dbReference>
<feature type="domain" description="ABC transmembrane type-1" evidence="8">
    <location>
        <begin position="75"/>
        <end position="259"/>
    </location>
</feature>
<feature type="transmembrane region" description="Helical" evidence="7">
    <location>
        <begin position="79"/>
        <end position="105"/>
    </location>
</feature>
<protein>
    <submittedName>
        <fullName evidence="9">ABC-type nitrate/sulfonate/bicarbonate transport system, permease component</fullName>
    </submittedName>
</protein>
<dbReference type="CDD" id="cd06261">
    <property type="entry name" value="TM_PBP2"/>
    <property type="match status" value="1"/>
</dbReference>
<dbReference type="SUPFAM" id="SSF161098">
    <property type="entry name" value="MetI-like"/>
    <property type="match status" value="1"/>
</dbReference>
<reference evidence="10" key="1">
    <citation type="submission" date="2011-12" db="EMBL/GenBank/DDBJ databases">
        <title>Complete sequence of Clostridium clariflavum DSM 19732.</title>
        <authorList>
            <consortium name="US DOE Joint Genome Institute"/>
            <person name="Lucas S."/>
            <person name="Han J."/>
            <person name="Lapidus A."/>
            <person name="Cheng J.-F."/>
            <person name="Goodwin L."/>
            <person name="Pitluck S."/>
            <person name="Peters L."/>
            <person name="Teshima H."/>
            <person name="Detter J.C."/>
            <person name="Han C."/>
            <person name="Tapia R."/>
            <person name="Land M."/>
            <person name="Hauser L."/>
            <person name="Kyrpides N."/>
            <person name="Ivanova N."/>
            <person name="Pagani I."/>
            <person name="Kitzmiller T."/>
            <person name="Lynd L."/>
            <person name="Izquierdo J."/>
            <person name="Woyke T."/>
        </authorList>
    </citation>
    <scope>NUCLEOTIDE SEQUENCE [LARGE SCALE GENOMIC DNA]</scope>
    <source>
        <strain evidence="10">DSM 19732 / NBRC 101661 / EBR45</strain>
    </source>
</reference>
<keyword evidence="10" id="KW-1185">Reference proteome</keyword>
<dbReference type="Pfam" id="PF00528">
    <property type="entry name" value="BPD_transp_1"/>
    <property type="match status" value="1"/>
</dbReference>
<sequence precursor="true">MSENNKLNMSLEHREYLRKVKQRKICVLVAQIVIIVAIFALWEIAARAKIIDPFITSQPSRIVDTIAKLYREGSLLRHIAITCLETVLGFLLGTMLGTFIAIILWWSEFLQKVLEPYLIVLNSLPKIALGPIFIVWIGAGPIAIVVIAMTISIVVTILEVLNGFLGVDNDKVKLVKTFGASKIQVFTKVVLPASMPVIVNALKVSVGLSWVGVIVGEFLVSKEGIGYLIVYGGQVFQLDLVMASVLILSVAAFLMYRVVAWIEKIIIVNRNG</sequence>
<gene>
    <name evidence="9" type="ordered locus">Clocl_1583</name>
</gene>
<keyword evidence="5 7" id="KW-1133">Transmembrane helix</keyword>
<dbReference type="InterPro" id="IPR035906">
    <property type="entry name" value="MetI-like_sf"/>
</dbReference>
<evidence type="ECO:0000256" key="7">
    <source>
        <dbReference type="RuleBase" id="RU363032"/>
    </source>
</evidence>
<dbReference type="PANTHER" id="PTHR30151">
    <property type="entry name" value="ALKANE SULFONATE ABC TRANSPORTER-RELATED, MEMBRANE SUBUNIT"/>
    <property type="match status" value="1"/>
</dbReference>
<feature type="transmembrane region" description="Helical" evidence="7">
    <location>
        <begin position="25"/>
        <end position="45"/>
    </location>
</feature>
<dbReference type="HOGENOM" id="CLU_046113_2_2_9"/>
<dbReference type="EMBL" id="CP003065">
    <property type="protein sequence ID" value="AEV68219.1"/>
    <property type="molecule type" value="Genomic_DNA"/>
</dbReference>
<evidence type="ECO:0000313" key="9">
    <source>
        <dbReference type="EMBL" id="AEV68219.1"/>
    </source>
</evidence>
<evidence type="ECO:0000313" key="10">
    <source>
        <dbReference type="Proteomes" id="UP000005435"/>
    </source>
</evidence>
<comment type="similarity">
    <text evidence="7">Belongs to the binding-protein-dependent transport system permease family.</text>
</comment>
<comment type="subcellular location">
    <subcellularLocation>
        <location evidence="1 7">Cell membrane</location>
        <topology evidence="1 7">Multi-pass membrane protein</topology>
    </subcellularLocation>
</comment>
<dbReference type="AlphaFoldDB" id="G8M2V5"/>
<name>G8M2V5_ACECE</name>
<feature type="transmembrane region" description="Helical" evidence="7">
    <location>
        <begin position="197"/>
        <end position="220"/>
    </location>
</feature>
<evidence type="ECO:0000256" key="6">
    <source>
        <dbReference type="ARBA" id="ARBA00023136"/>
    </source>
</evidence>
<proteinExistence type="inferred from homology"/>